<protein>
    <submittedName>
        <fullName evidence="1">Uncharacterized protein</fullName>
    </submittedName>
</protein>
<sequence>MGFCAACDLKVENDLPLSLSEFCDCDQYRRWICFPCKVKENCVEAKYIETRTKEVSRAASQEALAEIYEGLWQRAAYDVTGYWCPCGERVPQDGNIRCMWCKRRHNLNTWKNGDRDAIPFFDDDPCYPQMIFDPAGGLWDENMTYAPLAYDGPIY</sequence>
<dbReference type="AlphaFoldDB" id="S3E182"/>
<keyword evidence="2" id="KW-1185">Reference proteome</keyword>
<dbReference type="GeneID" id="19466444"/>
<dbReference type="OrthoDB" id="3678990at2759"/>
<dbReference type="EMBL" id="KE145359">
    <property type="protein sequence ID" value="EPE32258.1"/>
    <property type="molecule type" value="Genomic_DNA"/>
</dbReference>
<reference evidence="1 2" key="1">
    <citation type="journal article" date="2013" name="BMC Genomics">
        <title>Genomics-driven discovery of the pneumocandin biosynthetic gene cluster in the fungus Glarea lozoyensis.</title>
        <authorList>
            <person name="Chen L."/>
            <person name="Yue Q."/>
            <person name="Zhang X."/>
            <person name="Xiang M."/>
            <person name="Wang C."/>
            <person name="Li S."/>
            <person name="Che Y."/>
            <person name="Ortiz-Lopez F.J."/>
            <person name="Bills G.F."/>
            <person name="Liu X."/>
            <person name="An Z."/>
        </authorList>
    </citation>
    <scope>NUCLEOTIDE SEQUENCE [LARGE SCALE GENOMIC DNA]</scope>
    <source>
        <strain evidence="2">ATCC 20868 / MF5171</strain>
    </source>
</reference>
<dbReference type="HOGENOM" id="CLU_1695645_0_0_1"/>
<dbReference type="RefSeq" id="XP_008080270.1">
    <property type="nucleotide sequence ID" value="XM_008082079.1"/>
</dbReference>
<gene>
    <name evidence="1" type="ORF">GLAREA_07391</name>
</gene>
<organism evidence="1 2">
    <name type="scientific">Glarea lozoyensis (strain ATCC 20868 / MF5171)</name>
    <dbReference type="NCBI Taxonomy" id="1116229"/>
    <lineage>
        <taxon>Eukaryota</taxon>
        <taxon>Fungi</taxon>
        <taxon>Dikarya</taxon>
        <taxon>Ascomycota</taxon>
        <taxon>Pezizomycotina</taxon>
        <taxon>Leotiomycetes</taxon>
        <taxon>Helotiales</taxon>
        <taxon>Helotiaceae</taxon>
        <taxon>Glarea</taxon>
    </lineage>
</organism>
<proteinExistence type="predicted"/>
<dbReference type="STRING" id="1116229.S3E182"/>
<evidence type="ECO:0000313" key="1">
    <source>
        <dbReference type="EMBL" id="EPE32258.1"/>
    </source>
</evidence>
<dbReference type="Proteomes" id="UP000016922">
    <property type="component" value="Unassembled WGS sequence"/>
</dbReference>
<dbReference type="KEGG" id="glz:GLAREA_07391"/>
<name>S3E182_GLAL2</name>
<evidence type="ECO:0000313" key="2">
    <source>
        <dbReference type="Proteomes" id="UP000016922"/>
    </source>
</evidence>
<accession>S3E182</accession>